<dbReference type="PANTHER" id="PTHR37820:SF1">
    <property type="entry name" value="CELL DIVISION PROTEIN FTSQ"/>
    <property type="match status" value="1"/>
</dbReference>
<dbReference type="InterPro" id="IPR050487">
    <property type="entry name" value="FtsQ_DivIB"/>
</dbReference>
<evidence type="ECO:0000256" key="6">
    <source>
        <dbReference type="ARBA" id="ARBA00023136"/>
    </source>
</evidence>
<evidence type="ECO:0000313" key="10">
    <source>
        <dbReference type="Proteomes" id="UP000824140"/>
    </source>
</evidence>
<gene>
    <name evidence="9" type="ORF">IAA84_09790</name>
</gene>
<dbReference type="InterPro" id="IPR005548">
    <property type="entry name" value="Cell_div_FtsQ/DivIB_C"/>
</dbReference>
<keyword evidence="4" id="KW-0812">Transmembrane</keyword>
<dbReference type="InterPro" id="IPR034746">
    <property type="entry name" value="POTRA"/>
</dbReference>
<sequence length="241" mass="25609">MASRRRETKGFLLVAALVAVLALYILAGNVFVVREIEVEGNQDLSDADIIRMSGLSIGGSIFRVNAQDAMHSLSSYGKIKPLSVTTQLPDTVVLTVEERTPGAYVDCYGVILVLDDEGVMMERVNALPGDTLVYVTGVKPTRYSVGSTIATDVRGQVEAMSAALAAIRQANAVSAVSELNVENPDNMYLVARSGMVVMLGDSENLAGKLLLAGAAMNDLQARGITQGRLDVRSGTQADFRA</sequence>
<evidence type="ECO:0000256" key="3">
    <source>
        <dbReference type="ARBA" id="ARBA00022618"/>
    </source>
</evidence>
<dbReference type="InterPro" id="IPR013685">
    <property type="entry name" value="POTRA_FtsQ_type"/>
</dbReference>
<name>A0A9D1G1E7_9FIRM</name>
<evidence type="ECO:0000256" key="7">
    <source>
        <dbReference type="ARBA" id="ARBA00023306"/>
    </source>
</evidence>
<reference evidence="9" key="2">
    <citation type="journal article" date="2021" name="PeerJ">
        <title>Extensive microbial diversity within the chicken gut microbiome revealed by metagenomics and culture.</title>
        <authorList>
            <person name="Gilroy R."/>
            <person name="Ravi A."/>
            <person name="Getino M."/>
            <person name="Pursley I."/>
            <person name="Horton D.L."/>
            <person name="Alikhan N.F."/>
            <person name="Baker D."/>
            <person name="Gharbi K."/>
            <person name="Hall N."/>
            <person name="Watson M."/>
            <person name="Adriaenssens E.M."/>
            <person name="Foster-Nyarko E."/>
            <person name="Jarju S."/>
            <person name="Secka A."/>
            <person name="Antonio M."/>
            <person name="Oren A."/>
            <person name="Chaudhuri R.R."/>
            <person name="La Ragione R."/>
            <person name="Hildebrand F."/>
            <person name="Pallen M.J."/>
        </authorList>
    </citation>
    <scope>NUCLEOTIDE SEQUENCE</scope>
    <source>
        <strain evidence="9">13766</strain>
    </source>
</reference>
<dbReference type="GO" id="GO:0051301">
    <property type="term" value="P:cell division"/>
    <property type="evidence" value="ECO:0007669"/>
    <property type="project" value="UniProtKB-KW"/>
</dbReference>
<dbReference type="Pfam" id="PF08478">
    <property type="entry name" value="POTRA_1"/>
    <property type="match status" value="1"/>
</dbReference>
<dbReference type="PANTHER" id="PTHR37820">
    <property type="entry name" value="CELL DIVISION PROTEIN DIVIB"/>
    <property type="match status" value="1"/>
</dbReference>
<organism evidence="9 10">
    <name type="scientific">Candidatus Alectryocaccomicrobium excrementavium</name>
    <dbReference type="NCBI Taxonomy" id="2840668"/>
    <lineage>
        <taxon>Bacteria</taxon>
        <taxon>Bacillati</taxon>
        <taxon>Bacillota</taxon>
        <taxon>Clostridia</taxon>
        <taxon>Candidatus Alectryocaccomicrobium</taxon>
    </lineage>
</organism>
<protein>
    <submittedName>
        <fullName evidence="9">FtsQ-type POTRA domain-containing protein</fullName>
    </submittedName>
</protein>
<comment type="subcellular location">
    <subcellularLocation>
        <location evidence="1">Membrane</location>
    </subcellularLocation>
</comment>
<evidence type="ECO:0000259" key="8">
    <source>
        <dbReference type="PROSITE" id="PS51779"/>
    </source>
</evidence>
<dbReference type="Gene3D" id="3.10.20.310">
    <property type="entry name" value="membrane protein fhac"/>
    <property type="match status" value="1"/>
</dbReference>
<dbReference type="AlphaFoldDB" id="A0A9D1G1E7"/>
<dbReference type="EMBL" id="DVJN01000191">
    <property type="protein sequence ID" value="HIS93294.1"/>
    <property type="molecule type" value="Genomic_DNA"/>
</dbReference>
<evidence type="ECO:0000256" key="4">
    <source>
        <dbReference type="ARBA" id="ARBA00022692"/>
    </source>
</evidence>
<keyword evidence="3" id="KW-0132">Cell division</keyword>
<dbReference type="PROSITE" id="PS51779">
    <property type="entry name" value="POTRA"/>
    <property type="match status" value="1"/>
</dbReference>
<proteinExistence type="predicted"/>
<dbReference type="GO" id="GO:0005886">
    <property type="term" value="C:plasma membrane"/>
    <property type="evidence" value="ECO:0007669"/>
    <property type="project" value="TreeGrafter"/>
</dbReference>
<accession>A0A9D1G1E7</accession>
<keyword evidence="6" id="KW-0472">Membrane</keyword>
<evidence type="ECO:0000256" key="5">
    <source>
        <dbReference type="ARBA" id="ARBA00022989"/>
    </source>
</evidence>
<feature type="domain" description="POTRA" evidence="8">
    <location>
        <begin position="31"/>
        <end position="99"/>
    </location>
</feature>
<evidence type="ECO:0000256" key="2">
    <source>
        <dbReference type="ARBA" id="ARBA00022475"/>
    </source>
</evidence>
<keyword evidence="7" id="KW-0131">Cell cycle</keyword>
<evidence type="ECO:0000313" key="9">
    <source>
        <dbReference type="EMBL" id="HIS93294.1"/>
    </source>
</evidence>
<dbReference type="Pfam" id="PF03799">
    <property type="entry name" value="FtsQ_DivIB_C"/>
    <property type="match status" value="1"/>
</dbReference>
<reference evidence="9" key="1">
    <citation type="submission" date="2020-10" db="EMBL/GenBank/DDBJ databases">
        <authorList>
            <person name="Gilroy R."/>
        </authorList>
    </citation>
    <scope>NUCLEOTIDE SEQUENCE</scope>
    <source>
        <strain evidence="9">13766</strain>
    </source>
</reference>
<keyword evidence="5" id="KW-1133">Transmembrane helix</keyword>
<evidence type="ECO:0000256" key="1">
    <source>
        <dbReference type="ARBA" id="ARBA00004370"/>
    </source>
</evidence>
<comment type="caution">
    <text evidence="9">The sequence shown here is derived from an EMBL/GenBank/DDBJ whole genome shotgun (WGS) entry which is preliminary data.</text>
</comment>
<dbReference type="Proteomes" id="UP000824140">
    <property type="component" value="Unassembled WGS sequence"/>
</dbReference>
<keyword evidence="2" id="KW-1003">Cell membrane</keyword>